<dbReference type="PANTHER" id="PTHR45589:SF1">
    <property type="entry name" value="WD REPEAT DOMAIN 62, ISOFORM G"/>
    <property type="match status" value="1"/>
</dbReference>
<feature type="compositionally biased region" description="Polar residues" evidence="1">
    <location>
        <begin position="9"/>
        <end position="23"/>
    </location>
</feature>
<dbReference type="InterPro" id="IPR001680">
    <property type="entry name" value="WD40_rpt"/>
</dbReference>
<dbReference type="EMBL" id="JAAQHG020000005">
    <property type="protein sequence ID" value="KAL1589062.1"/>
    <property type="molecule type" value="Genomic_DNA"/>
</dbReference>
<dbReference type="RefSeq" id="XP_069232167.1">
    <property type="nucleotide sequence ID" value="XM_069370499.1"/>
</dbReference>
<dbReference type="Gene3D" id="2.130.10.10">
    <property type="entry name" value="YVTN repeat-like/Quinoprotein amine dehydrogenase"/>
    <property type="match status" value="3"/>
</dbReference>
<feature type="compositionally biased region" description="Low complexity" evidence="1">
    <location>
        <begin position="843"/>
        <end position="862"/>
    </location>
</feature>
<reference evidence="2 3" key="1">
    <citation type="journal article" date="2020" name="Microbiol. Resour. Announc.">
        <title>Draft Genome Sequence of a Cladosporium Species Isolated from the Mesophotic Ascidian Didemnum maculosum.</title>
        <authorList>
            <person name="Gioti A."/>
            <person name="Siaperas R."/>
            <person name="Nikolaivits E."/>
            <person name="Le Goff G."/>
            <person name="Ouazzani J."/>
            <person name="Kotoulas G."/>
            <person name="Topakas E."/>
        </authorList>
    </citation>
    <scope>NUCLEOTIDE SEQUENCE [LARGE SCALE GENOMIC DNA]</scope>
    <source>
        <strain evidence="2 3">TM138-S3</strain>
    </source>
</reference>
<dbReference type="GeneID" id="96003337"/>
<dbReference type="InterPro" id="IPR036322">
    <property type="entry name" value="WD40_repeat_dom_sf"/>
</dbReference>
<feature type="region of interest" description="Disordered" evidence="1">
    <location>
        <begin position="395"/>
        <end position="426"/>
    </location>
</feature>
<sequence>MNHHALRLTPSNSPFHKNTSPRSPTRFPKPDEPGLQLRHVIGTTTASPTAFDFLPAPRLFAHTAGACAVLAEVEATADGLSTKQRFYRARPTPPGIARDGGATPTPSDPRHRALGFVREQSVGGSPLASAGRDWSDSPSGRSTTAKDRVKAATSVALSPNGKWLALGETGYKPRIAIFSLADDSSDSPVATISEHSFGVHALRFSPDSRFLASLGTVNDGFLYIWSIDEKSGAPGLHASNKLTTVTNVIAWVGDALVTAGLRFIKVWRPDDDANLDLRSPEMVSNPSFLAPKQRTDTRASDYGNSILTPRHKTLAGKNTLLNDLLECNFVAVVPVSDSEAIVCADSGEICTLNDRDKVQSLTLVANANFSVSAARVDDNGVVQVLGSEGCVKTLQPSEYSQPERPPSRSRRQTVLPARSGSTGASSTVATAALGPVTVELDSERVLTLRNADDQSFTQLAAHKEAVQGVTLFRSDALPSARFLTFSANGLVQFWDASGGLDAFLNIPVPPAPSAQSACNELKSVAPFFSGALIASGDKYGVLSVADVKTKSIVTQVRAHSAEIMDLCAFQIDGVDFLATAGRDRMSQLFMWKDEQLSLVQTMDEHAGAVTGVLYDDVERRLITHSADRSIVVREVMFREQGIVESLAFVMLRAITVKTSPTSMCLAGEGELLIATVDRCIGRYKIKNGQCASSFKCSDAEGGEAAVISKVLYAPSLNGNPAIAGVASSDKSVRLYTETGSLIARDWGHTEGITDVALLPPDEHSPTSRLVTVAADSTIFIWDTVLASPNPTSDPNGGGLGIVLETPSTTNSSNDTSLLNLNPPLRKILSHSDLSRHHRRLKQPTPSDAEPSSPTSTSTAAVPPKSPQRLRKKPSRIATTPRLEPAFLSVFPPDSPLRNRSPSPPSPRNPSSNSSRPRDRAQTATTTAASSKRRTSLATTLRGPTGRSTDSLALAAPPGSNKAAERSPTATVSVGSGPASLAGATESIARSLRSYRKKLAQQQQSAAVLPPAGLADVERELRATLRVLEARKGEGGGGENGVDAVAGALGVVRLGAVEGEGEGR</sequence>
<dbReference type="PANTHER" id="PTHR45589">
    <property type="entry name" value="WD REPEAT DOMAIN 62, ISOFORM G"/>
    <property type="match status" value="1"/>
</dbReference>
<evidence type="ECO:0000313" key="2">
    <source>
        <dbReference type="EMBL" id="KAL1589062.1"/>
    </source>
</evidence>
<protein>
    <recommendedName>
        <fullName evidence="4">WD40 repeat-like protein</fullName>
    </recommendedName>
</protein>
<comment type="caution">
    <text evidence="2">The sequence shown here is derived from an EMBL/GenBank/DDBJ whole genome shotgun (WGS) entry which is preliminary data.</text>
</comment>
<proteinExistence type="predicted"/>
<accession>A0AB34KVV1</accession>
<evidence type="ECO:0008006" key="4">
    <source>
        <dbReference type="Google" id="ProtNLM"/>
    </source>
</evidence>
<dbReference type="AlphaFoldDB" id="A0AB34KVV1"/>
<dbReference type="InterPro" id="IPR015943">
    <property type="entry name" value="WD40/YVTN_repeat-like_dom_sf"/>
</dbReference>
<dbReference type="Proteomes" id="UP000803884">
    <property type="component" value="Unassembled WGS sequence"/>
</dbReference>
<organism evidence="2 3">
    <name type="scientific">Cladosporium halotolerans</name>
    <dbReference type="NCBI Taxonomy" id="1052096"/>
    <lineage>
        <taxon>Eukaryota</taxon>
        <taxon>Fungi</taxon>
        <taxon>Dikarya</taxon>
        <taxon>Ascomycota</taxon>
        <taxon>Pezizomycotina</taxon>
        <taxon>Dothideomycetes</taxon>
        <taxon>Dothideomycetidae</taxon>
        <taxon>Cladosporiales</taxon>
        <taxon>Cladosporiaceae</taxon>
        <taxon>Cladosporium</taxon>
    </lineage>
</organism>
<feature type="compositionally biased region" description="Low complexity" evidence="1">
    <location>
        <begin position="805"/>
        <end position="824"/>
    </location>
</feature>
<evidence type="ECO:0000256" key="1">
    <source>
        <dbReference type="SAM" id="MobiDB-lite"/>
    </source>
</evidence>
<keyword evidence="3" id="KW-1185">Reference proteome</keyword>
<dbReference type="SUPFAM" id="SSF50978">
    <property type="entry name" value="WD40 repeat-like"/>
    <property type="match status" value="2"/>
</dbReference>
<gene>
    <name evidence="2" type="ORF">WHR41_01893</name>
</gene>
<feature type="region of interest" description="Disordered" evidence="1">
    <location>
        <begin position="1"/>
        <end position="32"/>
    </location>
</feature>
<dbReference type="Pfam" id="PF00400">
    <property type="entry name" value="WD40"/>
    <property type="match status" value="2"/>
</dbReference>
<feature type="compositionally biased region" description="Low complexity" evidence="1">
    <location>
        <begin position="921"/>
        <end position="941"/>
    </location>
</feature>
<feature type="region of interest" description="Disordered" evidence="1">
    <location>
        <begin position="787"/>
        <end position="979"/>
    </location>
</feature>
<feature type="region of interest" description="Disordered" evidence="1">
    <location>
        <begin position="89"/>
        <end position="146"/>
    </location>
</feature>
<name>A0AB34KVV1_9PEZI</name>
<evidence type="ECO:0000313" key="3">
    <source>
        <dbReference type="Proteomes" id="UP000803884"/>
    </source>
</evidence>
<dbReference type="InterPro" id="IPR052779">
    <property type="entry name" value="WDR62"/>
</dbReference>
<dbReference type="SMART" id="SM00320">
    <property type="entry name" value="WD40"/>
    <property type="match status" value="6"/>
</dbReference>